<proteinExistence type="predicted"/>
<dbReference type="Gene3D" id="2.60.40.2080">
    <property type="match status" value="1"/>
</dbReference>
<accession>A0A2S0MMG2</accession>
<dbReference type="RefSeq" id="WP_106471187.1">
    <property type="nucleotide sequence ID" value="NZ_CP027665.1"/>
</dbReference>
<dbReference type="GO" id="GO:0098609">
    <property type="term" value="P:cell-cell adhesion"/>
    <property type="evidence" value="ECO:0007669"/>
    <property type="project" value="TreeGrafter"/>
</dbReference>
<evidence type="ECO:0000313" key="3">
    <source>
        <dbReference type="Proteomes" id="UP000237655"/>
    </source>
</evidence>
<keyword evidence="3" id="KW-1185">Reference proteome</keyword>
<dbReference type="InterPro" id="IPR037221">
    <property type="entry name" value="H-type_lectin_dom_sf"/>
</dbReference>
<dbReference type="KEGG" id="thas:C6Y53_03635"/>
<protein>
    <recommendedName>
        <fullName evidence="1">H-type lectin domain-containing protein</fullName>
    </recommendedName>
</protein>
<reference evidence="3" key="1">
    <citation type="submission" date="2018-03" db="EMBL/GenBank/DDBJ databases">
        <title>Genomic analysis of the strain SH-1 isolated from shrimp intestine.</title>
        <authorList>
            <person name="Kim Y.-S."/>
            <person name="Kim S.-E."/>
            <person name="Kim K.-H."/>
        </authorList>
    </citation>
    <scope>NUCLEOTIDE SEQUENCE [LARGE SCALE GENOMIC DNA]</scope>
    <source>
        <strain evidence="3">SH-1</strain>
    </source>
</reference>
<dbReference type="AlphaFoldDB" id="A0A2S0MMG2"/>
<dbReference type="GO" id="GO:0098636">
    <property type="term" value="C:protein complex involved in cell adhesion"/>
    <property type="evidence" value="ECO:0007669"/>
    <property type="project" value="TreeGrafter"/>
</dbReference>
<evidence type="ECO:0000313" key="2">
    <source>
        <dbReference type="EMBL" id="AVO36873.1"/>
    </source>
</evidence>
<dbReference type="SUPFAM" id="SSF141086">
    <property type="entry name" value="Agglutinin HPA-like"/>
    <property type="match status" value="1"/>
</dbReference>
<sequence>MKTLQNHRIGIEQGEVLMFSDFEHGGEMWSGDGPRECCKSVRFPTAFRNAPAVQVAVVLWDVSPDAALRAELRARDITPDGFELVFNTWGDTRIARLRVSWMAIGEAAHDDDWDLG</sequence>
<dbReference type="PANTHER" id="PTHR46938">
    <property type="entry name" value="DISCOIDIN-1 SUBUNIT A-RELATED-RELATED"/>
    <property type="match status" value="1"/>
</dbReference>
<feature type="domain" description="H-type lectin" evidence="1">
    <location>
        <begin position="39"/>
        <end position="104"/>
    </location>
</feature>
<dbReference type="Proteomes" id="UP000237655">
    <property type="component" value="Chromosome"/>
</dbReference>
<dbReference type="Pfam" id="PF09458">
    <property type="entry name" value="H_lectin"/>
    <property type="match status" value="1"/>
</dbReference>
<organism evidence="2 3">
    <name type="scientific">Pukyongiella litopenaei</name>
    <dbReference type="NCBI Taxonomy" id="2605946"/>
    <lineage>
        <taxon>Bacteria</taxon>
        <taxon>Pseudomonadati</taxon>
        <taxon>Pseudomonadota</taxon>
        <taxon>Alphaproteobacteria</taxon>
        <taxon>Rhodobacterales</taxon>
        <taxon>Paracoccaceae</taxon>
        <taxon>Pukyongiella</taxon>
    </lineage>
</organism>
<gene>
    <name evidence="2" type="ORF">C6Y53_03635</name>
</gene>
<dbReference type="InterPro" id="IPR019019">
    <property type="entry name" value="H-type_lectin_domain"/>
</dbReference>
<name>A0A2S0MMG2_9RHOB</name>
<dbReference type="GO" id="GO:0030247">
    <property type="term" value="F:polysaccharide binding"/>
    <property type="evidence" value="ECO:0007669"/>
    <property type="project" value="TreeGrafter"/>
</dbReference>
<dbReference type="GO" id="GO:0009986">
    <property type="term" value="C:cell surface"/>
    <property type="evidence" value="ECO:0007669"/>
    <property type="project" value="TreeGrafter"/>
</dbReference>
<dbReference type="EMBL" id="CP027665">
    <property type="protein sequence ID" value="AVO36873.1"/>
    <property type="molecule type" value="Genomic_DNA"/>
</dbReference>
<dbReference type="GO" id="GO:0070492">
    <property type="term" value="F:oligosaccharide binding"/>
    <property type="evidence" value="ECO:0007669"/>
    <property type="project" value="TreeGrafter"/>
</dbReference>
<dbReference type="GO" id="GO:0046871">
    <property type="term" value="F:N-acetylgalactosamine binding"/>
    <property type="evidence" value="ECO:0007669"/>
    <property type="project" value="TreeGrafter"/>
</dbReference>
<dbReference type="InterPro" id="IPR052487">
    <property type="entry name" value="Galactose-binding_lectin"/>
</dbReference>
<evidence type="ECO:0000259" key="1">
    <source>
        <dbReference type="Pfam" id="PF09458"/>
    </source>
</evidence>
<dbReference type="GO" id="GO:0045335">
    <property type="term" value="C:phagocytic vesicle"/>
    <property type="evidence" value="ECO:0007669"/>
    <property type="project" value="TreeGrafter"/>
</dbReference>